<keyword evidence="3" id="KW-1185">Reference proteome</keyword>
<proteinExistence type="predicted"/>
<reference evidence="2 3" key="1">
    <citation type="submission" date="2024-01" db="EMBL/GenBank/DDBJ databases">
        <title>Comparative genomics of Cryptococcus and Kwoniella reveals pathogenesis evolution and contrasting modes of karyotype evolution via chromosome fusion or intercentromeric recombination.</title>
        <authorList>
            <person name="Coelho M.A."/>
            <person name="David-Palma M."/>
            <person name="Shea T."/>
            <person name="Bowers K."/>
            <person name="McGinley-Smith S."/>
            <person name="Mohammad A.W."/>
            <person name="Gnirke A."/>
            <person name="Yurkov A.M."/>
            <person name="Nowrousian M."/>
            <person name="Sun S."/>
            <person name="Cuomo C.A."/>
            <person name="Heitman J."/>
        </authorList>
    </citation>
    <scope>NUCLEOTIDE SEQUENCE [LARGE SCALE GENOMIC DNA]</scope>
    <source>
        <strain evidence="2">CBS 11374</strain>
    </source>
</reference>
<feature type="region of interest" description="Disordered" evidence="1">
    <location>
        <begin position="72"/>
        <end position="107"/>
    </location>
</feature>
<dbReference type="GeneID" id="87953786"/>
<name>A0ABZ1CSJ7_9TREE</name>
<feature type="compositionally biased region" description="Polar residues" evidence="1">
    <location>
        <begin position="232"/>
        <end position="267"/>
    </location>
</feature>
<feature type="region of interest" description="Disordered" evidence="1">
    <location>
        <begin position="433"/>
        <end position="458"/>
    </location>
</feature>
<gene>
    <name evidence="2" type="ORF">IL334_001655</name>
</gene>
<evidence type="ECO:0000313" key="3">
    <source>
        <dbReference type="Proteomes" id="UP001329825"/>
    </source>
</evidence>
<evidence type="ECO:0000313" key="2">
    <source>
        <dbReference type="EMBL" id="WRT64721.1"/>
    </source>
</evidence>
<protein>
    <submittedName>
        <fullName evidence="2">Uncharacterized protein</fullName>
    </submittedName>
</protein>
<accession>A0ABZ1CSJ7</accession>
<dbReference type="EMBL" id="CP141882">
    <property type="protein sequence ID" value="WRT64721.1"/>
    <property type="molecule type" value="Genomic_DNA"/>
</dbReference>
<evidence type="ECO:0000256" key="1">
    <source>
        <dbReference type="SAM" id="MobiDB-lite"/>
    </source>
</evidence>
<sequence length="496" mass="54325">MSLSTCQSLIPYAPGYSSVHGSQTLRAGFWSQDCDSSYQSRELEYRANEAQISTRSATLDGDFSVLSSTEPRTVFSSGLPTPPNDRDLLPSELSRTNPDSPFGDVRNPYKAYVPPATAQDESSSHVGPKYIPYSPPVTTQGSFDISVDTPSFSRDYYAPSRTSVPENPPSAFQVRPLGSVLGESIANSTVFTIPSCLSLGQTRYEIVRPKILSNTAGSDTEEMPPSEEPSACSFQSLQDRGTRSTSSSYSQANPIVTYSGSTSTSSPCLKLTPASRSERSRNTGTTGRSARSERYYSQFPPSNRLGSIAEDRSEDQPAFRPMFSTLPSQPSRHSPSNPANRRWRRGLATTMSAISHPFRSMQSAAGKVRHTLRRSEVDQSYSVSKNSISALPSASNVSFGSKMSSKFFEMTSRLSNKFLPKQKEQTEIQSIAASELDTSPTDENSFMPESSPSTLEQSYPVSSLFTQSDQWLGEPFEAGSVLNEFPHLNEESRITR</sequence>
<organism evidence="2 3">
    <name type="scientific">Kwoniella shivajii</name>
    <dbReference type="NCBI Taxonomy" id="564305"/>
    <lineage>
        <taxon>Eukaryota</taxon>
        <taxon>Fungi</taxon>
        <taxon>Dikarya</taxon>
        <taxon>Basidiomycota</taxon>
        <taxon>Agaricomycotina</taxon>
        <taxon>Tremellomycetes</taxon>
        <taxon>Tremellales</taxon>
        <taxon>Cryptococcaceae</taxon>
        <taxon>Kwoniella</taxon>
    </lineage>
</organism>
<dbReference type="Proteomes" id="UP001329825">
    <property type="component" value="Chromosome 2"/>
</dbReference>
<feature type="compositionally biased region" description="Polar residues" evidence="1">
    <location>
        <begin position="325"/>
        <end position="339"/>
    </location>
</feature>
<dbReference type="RefSeq" id="XP_062789461.1">
    <property type="nucleotide sequence ID" value="XM_062933410.1"/>
</dbReference>
<feature type="region of interest" description="Disordered" evidence="1">
    <location>
        <begin position="215"/>
        <end position="341"/>
    </location>
</feature>